<dbReference type="InterPro" id="IPR001226">
    <property type="entry name" value="Flavodoxin_CS"/>
</dbReference>
<reference evidence="2 4" key="1">
    <citation type="submission" date="2013-02" db="EMBL/GenBank/DDBJ databases">
        <title>The Genome Sequence of Enterococcus malodoratus ATCC_43197.</title>
        <authorList>
            <consortium name="The Broad Institute Genome Sequencing Platform"/>
            <consortium name="The Broad Institute Genome Sequencing Center for Infectious Disease"/>
            <person name="Earl A.M."/>
            <person name="Gilmore M.S."/>
            <person name="Lebreton F."/>
            <person name="Walker B."/>
            <person name="Young S.K."/>
            <person name="Zeng Q."/>
            <person name="Gargeya S."/>
            <person name="Fitzgerald M."/>
            <person name="Haas B."/>
            <person name="Abouelleil A."/>
            <person name="Alvarado L."/>
            <person name="Arachchi H.M."/>
            <person name="Berlin A.M."/>
            <person name="Chapman S.B."/>
            <person name="Dewar J."/>
            <person name="Goldberg J."/>
            <person name="Griggs A."/>
            <person name="Gujja S."/>
            <person name="Hansen M."/>
            <person name="Howarth C."/>
            <person name="Imamovic A."/>
            <person name="Larimer J."/>
            <person name="McCowan C."/>
            <person name="Murphy C."/>
            <person name="Neiman D."/>
            <person name="Pearson M."/>
            <person name="Priest M."/>
            <person name="Roberts A."/>
            <person name="Saif S."/>
            <person name="Shea T."/>
            <person name="Sisk P."/>
            <person name="Sykes S."/>
            <person name="Wortman J."/>
            <person name="Nusbaum C."/>
            <person name="Birren B."/>
        </authorList>
    </citation>
    <scope>NUCLEOTIDE SEQUENCE [LARGE SCALE GENOMIC DNA]</scope>
    <source>
        <strain evidence="2 4">ATCC 43197</strain>
    </source>
</reference>
<dbReference type="RefSeq" id="WP_010741258.1">
    <property type="nucleotide sequence ID" value="NZ_KB946250.1"/>
</dbReference>
<dbReference type="SUPFAM" id="SSF52218">
    <property type="entry name" value="Flavoproteins"/>
    <property type="match status" value="1"/>
</dbReference>
<dbReference type="GO" id="GO:0009055">
    <property type="term" value="F:electron transfer activity"/>
    <property type="evidence" value="ECO:0007669"/>
    <property type="project" value="InterPro"/>
</dbReference>
<proteinExistence type="predicted"/>
<dbReference type="PROSITE" id="PS00201">
    <property type="entry name" value="FLAVODOXIN"/>
    <property type="match status" value="1"/>
</dbReference>
<organism evidence="2 4">
    <name type="scientific">Enterococcus malodoratus ATCC 43197</name>
    <dbReference type="NCBI Taxonomy" id="1158601"/>
    <lineage>
        <taxon>Bacteria</taxon>
        <taxon>Bacillati</taxon>
        <taxon>Bacillota</taxon>
        <taxon>Bacilli</taxon>
        <taxon>Lactobacillales</taxon>
        <taxon>Enterococcaceae</taxon>
        <taxon>Enterococcus</taxon>
    </lineage>
</organism>
<evidence type="ECO:0000259" key="1">
    <source>
        <dbReference type="PROSITE" id="PS50902"/>
    </source>
</evidence>
<dbReference type="Pfam" id="PF12682">
    <property type="entry name" value="Flavodoxin_4"/>
    <property type="match status" value="1"/>
</dbReference>
<dbReference type="Proteomes" id="UP000014148">
    <property type="component" value="Unassembled WGS sequence"/>
</dbReference>
<reference evidence="3 5" key="2">
    <citation type="submission" date="2013-03" db="EMBL/GenBank/DDBJ databases">
        <title>The Genome Sequence of Enterococcus malodoratus ATCC_43197 (PacBio/Illumina hybrid assembly).</title>
        <authorList>
            <consortium name="The Broad Institute Genomics Platform"/>
            <consortium name="The Broad Institute Genome Sequencing Center for Infectious Disease"/>
            <person name="Earl A."/>
            <person name="Russ C."/>
            <person name="Gilmore M."/>
            <person name="Surin D."/>
            <person name="Walker B."/>
            <person name="Young S."/>
            <person name="Zeng Q."/>
            <person name="Gargeya S."/>
            <person name="Fitzgerald M."/>
            <person name="Haas B."/>
            <person name="Abouelleil A."/>
            <person name="Allen A.W."/>
            <person name="Alvarado L."/>
            <person name="Arachchi H.M."/>
            <person name="Berlin A.M."/>
            <person name="Chapman S.B."/>
            <person name="Gainer-Dewar J."/>
            <person name="Goldberg J."/>
            <person name="Griggs A."/>
            <person name="Gujja S."/>
            <person name="Hansen M."/>
            <person name="Howarth C."/>
            <person name="Imamovic A."/>
            <person name="Ireland A."/>
            <person name="Larimer J."/>
            <person name="McCowan C."/>
            <person name="Murphy C."/>
            <person name="Pearson M."/>
            <person name="Poon T.W."/>
            <person name="Priest M."/>
            <person name="Roberts A."/>
            <person name="Saif S."/>
            <person name="Shea T."/>
            <person name="Sisk P."/>
            <person name="Sykes S."/>
            <person name="Wortman J."/>
            <person name="Nusbaum C."/>
            <person name="Birren B."/>
        </authorList>
    </citation>
    <scope>NUCLEOTIDE SEQUENCE [LARGE SCALE GENOMIC DNA]</scope>
    <source>
        <strain evidence="3 5">ATCC 43197</strain>
    </source>
</reference>
<dbReference type="InterPro" id="IPR029039">
    <property type="entry name" value="Flavoprotein-like_sf"/>
</dbReference>
<evidence type="ECO:0000313" key="5">
    <source>
        <dbReference type="Proteomes" id="UP000014148"/>
    </source>
</evidence>
<protein>
    <recommendedName>
        <fullName evidence="1">Flavodoxin-like domain-containing protein</fullName>
    </recommendedName>
</protein>
<accession>R2P0H7</accession>
<dbReference type="GO" id="GO:0010181">
    <property type="term" value="F:FMN binding"/>
    <property type="evidence" value="ECO:0007669"/>
    <property type="project" value="InterPro"/>
</dbReference>
<dbReference type="Proteomes" id="UP000013783">
    <property type="component" value="Unassembled WGS sequence"/>
</dbReference>
<dbReference type="AlphaFoldDB" id="R2P0H7"/>
<dbReference type="PATRIC" id="fig|1158601.3.peg.2403"/>
<name>R2P0H7_9ENTE</name>
<dbReference type="Gene3D" id="3.40.50.360">
    <property type="match status" value="1"/>
</dbReference>
<dbReference type="InterPro" id="IPR008254">
    <property type="entry name" value="Flavodoxin/NO_synth"/>
</dbReference>
<gene>
    <name evidence="3" type="ORF">I585_04361</name>
    <name evidence="2" type="ORF">UAI_02443</name>
</gene>
<evidence type="ECO:0000313" key="4">
    <source>
        <dbReference type="Proteomes" id="UP000013783"/>
    </source>
</evidence>
<dbReference type="PANTHER" id="PTHR39201:SF1">
    <property type="entry name" value="FLAVODOXIN-LIKE DOMAIN-CONTAINING PROTEIN"/>
    <property type="match status" value="1"/>
</dbReference>
<feature type="domain" description="Flavodoxin-like" evidence="1">
    <location>
        <begin position="38"/>
        <end position="184"/>
    </location>
</feature>
<sequence length="184" mass="20557">MNKKRILILLAFTAAVGGIFISQSRGEKEALDMKKTKTLIVYYSRTGNTKVVAELIQDKVGGDLAQIETKQERPSNYREEVSQNEREQNEAVLPELKTAIPDFESYDRIFIGAPTWNMALPQAVITFMDRHDFTGKTVIPFNTNGGYGAGSSFEQIRTGAKGARTLEGFSSGRRQRNGWRLAGY</sequence>
<evidence type="ECO:0000313" key="3">
    <source>
        <dbReference type="EMBL" id="EOT63531.1"/>
    </source>
</evidence>
<dbReference type="eggNOG" id="COG0716">
    <property type="taxonomic scope" value="Bacteria"/>
</dbReference>
<dbReference type="EMBL" id="ASWA01000005">
    <property type="protein sequence ID" value="EOT63531.1"/>
    <property type="molecule type" value="Genomic_DNA"/>
</dbReference>
<dbReference type="STRING" id="71451.RV07_GL003426"/>
<dbReference type="GO" id="GO:0016651">
    <property type="term" value="F:oxidoreductase activity, acting on NAD(P)H"/>
    <property type="evidence" value="ECO:0007669"/>
    <property type="project" value="UniProtKB-ARBA"/>
</dbReference>
<dbReference type="PROSITE" id="PS50902">
    <property type="entry name" value="FLAVODOXIN_LIKE"/>
    <property type="match status" value="1"/>
</dbReference>
<dbReference type="PANTHER" id="PTHR39201">
    <property type="entry name" value="EXPORTED PROTEIN-RELATED"/>
    <property type="match status" value="1"/>
</dbReference>
<dbReference type="EMBL" id="AJAK01000017">
    <property type="protein sequence ID" value="EOH76768.1"/>
    <property type="molecule type" value="Genomic_DNA"/>
</dbReference>
<keyword evidence="5" id="KW-1185">Reference proteome</keyword>
<comment type="caution">
    <text evidence="2">The sequence shown here is derived from an EMBL/GenBank/DDBJ whole genome shotgun (WGS) entry which is preliminary data.</text>
</comment>
<evidence type="ECO:0000313" key="2">
    <source>
        <dbReference type="EMBL" id="EOH76768.1"/>
    </source>
</evidence>